<evidence type="ECO:0008006" key="4">
    <source>
        <dbReference type="Google" id="ProtNLM"/>
    </source>
</evidence>
<feature type="transmembrane region" description="Helical" evidence="1">
    <location>
        <begin position="86"/>
        <end position="103"/>
    </location>
</feature>
<feature type="transmembrane region" description="Helical" evidence="1">
    <location>
        <begin position="51"/>
        <end position="74"/>
    </location>
</feature>
<evidence type="ECO:0000256" key="1">
    <source>
        <dbReference type="SAM" id="Phobius"/>
    </source>
</evidence>
<keyword evidence="1" id="KW-1133">Transmembrane helix</keyword>
<comment type="caution">
    <text evidence="2">The sequence shown here is derived from an EMBL/GenBank/DDBJ whole genome shotgun (WGS) entry which is preliminary data.</text>
</comment>
<feature type="transmembrane region" description="Helical" evidence="1">
    <location>
        <begin position="115"/>
        <end position="133"/>
    </location>
</feature>
<sequence>MAFWANLAGYQAVWFAAVIGAGRGLAWPGVLAALVFAAAHLAWTRQRRADLVLVVAAAACGLLIDGGLALAGLMQHAAAAPAVPPGGAPLWILALWCAFALTLNHSLAWLRGRPWLAAAFGAVGAPLAYLGAARGWRAVAIETPLAWLGLAAGWALALGLLATVARRLQPMEQTR</sequence>
<keyword evidence="1" id="KW-0472">Membrane</keyword>
<proteinExistence type="predicted"/>
<accession>A0ABX4EZ32</accession>
<gene>
    <name evidence="2" type="ORF">CAL27_07955</name>
</gene>
<feature type="transmembrane region" description="Helical" evidence="1">
    <location>
        <begin position="145"/>
        <end position="165"/>
    </location>
</feature>
<name>A0ABX4EZ32_9BORD</name>
<dbReference type="Proteomes" id="UP000216354">
    <property type="component" value="Unassembled WGS sequence"/>
</dbReference>
<dbReference type="Pfam" id="PF11086">
    <property type="entry name" value="DUF2878"/>
    <property type="match status" value="1"/>
</dbReference>
<protein>
    <recommendedName>
        <fullName evidence="4">DUF2878 domain-containing protein</fullName>
    </recommendedName>
</protein>
<evidence type="ECO:0000313" key="2">
    <source>
        <dbReference type="EMBL" id="OZI65003.1"/>
    </source>
</evidence>
<organism evidence="2 3">
    <name type="scientific">Bordetella genomosp. 1</name>
    <dbReference type="NCBI Taxonomy" id="1395607"/>
    <lineage>
        <taxon>Bacteria</taxon>
        <taxon>Pseudomonadati</taxon>
        <taxon>Pseudomonadota</taxon>
        <taxon>Betaproteobacteria</taxon>
        <taxon>Burkholderiales</taxon>
        <taxon>Alcaligenaceae</taxon>
        <taxon>Bordetella</taxon>
    </lineage>
</organism>
<keyword evidence="1" id="KW-0812">Transmembrane</keyword>
<evidence type="ECO:0000313" key="3">
    <source>
        <dbReference type="Proteomes" id="UP000216354"/>
    </source>
</evidence>
<dbReference type="RefSeq" id="WP_094831234.1">
    <property type="nucleotide sequence ID" value="NZ_NEVR01000002.1"/>
</dbReference>
<feature type="transmembrane region" description="Helical" evidence="1">
    <location>
        <begin position="12"/>
        <end position="39"/>
    </location>
</feature>
<reference evidence="2 3" key="1">
    <citation type="submission" date="2017-05" db="EMBL/GenBank/DDBJ databases">
        <title>Complete and WGS of Bordetella genogroups.</title>
        <authorList>
            <person name="Spilker T."/>
            <person name="Lipuma J."/>
        </authorList>
    </citation>
    <scope>NUCLEOTIDE SEQUENCE [LARGE SCALE GENOMIC DNA]</scope>
    <source>
        <strain evidence="2 3">AU9795</strain>
    </source>
</reference>
<dbReference type="EMBL" id="NEVR01000002">
    <property type="protein sequence ID" value="OZI65003.1"/>
    <property type="molecule type" value="Genomic_DNA"/>
</dbReference>
<dbReference type="InterPro" id="IPR021306">
    <property type="entry name" value="DUF2878"/>
</dbReference>
<keyword evidence="3" id="KW-1185">Reference proteome</keyword>